<feature type="domain" description="Transketolase-like pyrimidine-binding" evidence="4">
    <location>
        <begin position="24"/>
        <end position="201"/>
    </location>
</feature>
<evidence type="ECO:0000256" key="3">
    <source>
        <dbReference type="ARBA" id="ARBA00023052"/>
    </source>
</evidence>
<dbReference type="SUPFAM" id="SSF52922">
    <property type="entry name" value="TK C-terminal domain-like"/>
    <property type="match status" value="1"/>
</dbReference>
<dbReference type="EMBL" id="JAASQR010000004">
    <property type="protein sequence ID" value="NIJ17802.1"/>
    <property type="molecule type" value="Genomic_DNA"/>
</dbReference>
<dbReference type="InterPro" id="IPR009014">
    <property type="entry name" value="Transketo_C/PFOR_II"/>
</dbReference>
<dbReference type="EC" id="1.2.4.1" evidence="5"/>
<evidence type="ECO:0000256" key="1">
    <source>
        <dbReference type="ARBA" id="ARBA00001964"/>
    </source>
</evidence>
<proteinExistence type="predicted"/>
<name>A0A846M7D6_9SPHN</name>
<protein>
    <submittedName>
        <fullName evidence="5">Pyruvate dehydrogenase E1 component beta subunit</fullName>
        <ecNumber evidence="5">1.2.4.1</ecNumber>
    </submittedName>
</protein>
<evidence type="ECO:0000313" key="5">
    <source>
        <dbReference type="EMBL" id="NIJ17802.1"/>
    </source>
</evidence>
<accession>A0A846M7D6</accession>
<keyword evidence="6" id="KW-1185">Reference proteome</keyword>
<keyword evidence="5" id="KW-0670">Pyruvate</keyword>
<sequence length="344" mass="36046">MTDTITASDAQASAASQGVEPKKMTMVDAINLALHDAMDADPKVLVLGEDVADAQDGGVMGVTKGLSTRFGVDRVKSTPISEQAIIGAAIGAAVGGYKPVAEIMLMNFIAVPMDMIFNHAAKLRFMSGGQTGVPMVIRTMTGSGFSTGGQHSDYLEAWFAHMAGIKVVAPSTPDDAYGLMRAAIDDPDPVLFIENMPSYWTPAPVTKQAIPIGKARVAREGSDVTIIGHSLMVTLSLAVADKLAAEGVSVEVVDLRTISPWDRQAVIASVRKTGRAVVAHEAVKQFGIGAEIASVITEELWGELKGPVQRVGAAYCAVPFSKPLEQAFAPSADTIEAAVRKALA</sequence>
<dbReference type="FunFam" id="3.40.50.970:FF:000001">
    <property type="entry name" value="Pyruvate dehydrogenase E1 beta subunit"/>
    <property type="match status" value="1"/>
</dbReference>
<dbReference type="InterPro" id="IPR033248">
    <property type="entry name" value="Transketolase_C"/>
</dbReference>
<dbReference type="InterPro" id="IPR029061">
    <property type="entry name" value="THDP-binding"/>
</dbReference>
<dbReference type="PANTHER" id="PTHR43257:SF2">
    <property type="entry name" value="PYRUVATE DEHYDROGENASE E1 COMPONENT SUBUNIT BETA"/>
    <property type="match status" value="1"/>
</dbReference>
<evidence type="ECO:0000259" key="4">
    <source>
        <dbReference type="SMART" id="SM00861"/>
    </source>
</evidence>
<comment type="caution">
    <text evidence="5">The sequence shown here is derived from an EMBL/GenBank/DDBJ whole genome shotgun (WGS) entry which is preliminary data.</text>
</comment>
<reference evidence="5 6" key="1">
    <citation type="submission" date="2020-03" db="EMBL/GenBank/DDBJ databases">
        <title>Genomic Encyclopedia of Type Strains, Phase IV (KMG-IV): sequencing the most valuable type-strain genomes for metagenomic binning, comparative biology and taxonomic classification.</title>
        <authorList>
            <person name="Goeker M."/>
        </authorList>
    </citation>
    <scope>NUCLEOTIDE SEQUENCE [LARGE SCALE GENOMIC DNA]</scope>
    <source>
        <strain evidence="5 6">DSM 21299</strain>
    </source>
</reference>
<dbReference type="Proteomes" id="UP000576821">
    <property type="component" value="Unassembled WGS sequence"/>
</dbReference>
<evidence type="ECO:0000256" key="2">
    <source>
        <dbReference type="ARBA" id="ARBA00023002"/>
    </source>
</evidence>
<keyword evidence="3" id="KW-0786">Thiamine pyrophosphate</keyword>
<dbReference type="Gene3D" id="3.40.50.970">
    <property type="match status" value="1"/>
</dbReference>
<dbReference type="PANTHER" id="PTHR43257">
    <property type="entry name" value="PYRUVATE DEHYDROGENASE E1 COMPONENT BETA SUBUNIT"/>
    <property type="match status" value="1"/>
</dbReference>
<dbReference type="SUPFAM" id="SSF52518">
    <property type="entry name" value="Thiamin diphosphate-binding fold (THDP-binding)"/>
    <property type="match status" value="1"/>
</dbReference>
<dbReference type="Pfam" id="PF02780">
    <property type="entry name" value="Transketolase_C"/>
    <property type="match status" value="1"/>
</dbReference>
<keyword evidence="2 5" id="KW-0560">Oxidoreductase</keyword>
<dbReference type="CDD" id="cd07036">
    <property type="entry name" value="TPP_PYR_E1-PDHc-beta_like"/>
    <property type="match status" value="1"/>
</dbReference>
<dbReference type="SMART" id="SM00861">
    <property type="entry name" value="Transket_pyr"/>
    <property type="match status" value="1"/>
</dbReference>
<gene>
    <name evidence="5" type="ORF">FHS54_002802</name>
</gene>
<dbReference type="Pfam" id="PF02779">
    <property type="entry name" value="Transket_pyr"/>
    <property type="match status" value="1"/>
</dbReference>
<evidence type="ECO:0000313" key="6">
    <source>
        <dbReference type="Proteomes" id="UP000576821"/>
    </source>
</evidence>
<dbReference type="AlphaFoldDB" id="A0A846M7D6"/>
<dbReference type="Gene3D" id="3.40.50.920">
    <property type="match status" value="1"/>
</dbReference>
<comment type="cofactor">
    <cofactor evidence="1">
        <name>thiamine diphosphate</name>
        <dbReference type="ChEBI" id="CHEBI:58937"/>
    </cofactor>
</comment>
<dbReference type="InterPro" id="IPR005475">
    <property type="entry name" value="Transketolase-like_Pyr-bd"/>
</dbReference>
<organism evidence="5 6">
    <name type="scientific">Sphingobium vermicomposti</name>
    <dbReference type="NCBI Taxonomy" id="529005"/>
    <lineage>
        <taxon>Bacteria</taxon>
        <taxon>Pseudomonadati</taxon>
        <taxon>Pseudomonadota</taxon>
        <taxon>Alphaproteobacteria</taxon>
        <taxon>Sphingomonadales</taxon>
        <taxon>Sphingomonadaceae</taxon>
        <taxon>Sphingobium</taxon>
    </lineage>
</organism>
<dbReference type="GO" id="GO:0004739">
    <property type="term" value="F:pyruvate dehydrogenase (acetyl-transferring) activity"/>
    <property type="evidence" value="ECO:0007669"/>
    <property type="project" value="UniProtKB-EC"/>
</dbReference>
<dbReference type="FunFam" id="3.40.50.920:FF:000001">
    <property type="entry name" value="Pyruvate dehydrogenase E1 beta subunit"/>
    <property type="match status" value="1"/>
</dbReference>